<dbReference type="Proteomes" id="UP001178277">
    <property type="component" value="Unassembled WGS sequence"/>
</dbReference>
<organism evidence="1 2">
    <name type="scientific">Peribacillus simplex</name>
    <dbReference type="NCBI Taxonomy" id="1478"/>
    <lineage>
        <taxon>Bacteria</taxon>
        <taxon>Bacillati</taxon>
        <taxon>Bacillota</taxon>
        <taxon>Bacilli</taxon>
        <taxon>Bacillales</taxon>
        <taxon>Bacillaceae</taxon>
        <taxon>Peribacillus</taxon>
    </lineage>
</organism>
<reference evidence="1" key="1">
    <citation type="submission" date="2023-07" db="EMBL/GenBank/DDBJ databases">
        <title>Murine gut Bacillus species.</title>
        <authorList>
            <person name="Gutman E."/>
            <person name="Hashuel R."/>
            <person name="Litvak Y."/>
        </authorList>
    </citation>
    <scope>NUCLEOTIDE SEQUENCE</scope>
    <source>
        <strain evidence="1">RU283</strain>
    </source>
</reference>
<accession>A0AA90NZL4</accession>
<name>A0AA90NZL4_9BACI</name>
<evidence type="ECO:0000313" key="2">
    <source>
        <dbReference type="Proteomes" id="UP001178277"/>
    </source>
</evidence>
<protein>
    <submittedName>
        <fullName evidence="1">Uncharacterized protein</fullName>
    </submittedName>
</protein>
<comment type="caution">
    <text evidence="1">The sequence shown here is derived from an EMBL/GenBank/DDBJ whole genome shotgun (WGS) entry which is preliminary data.</text>
</comment>
<dbReference type="AlphaFoldDB" id="A0AA90NZL4"/>
<dbReference type="EMBL" id="JAUUTP010000008">
    <property type="protein sequence ID" value="MDP1418671.1"/>
    <property type="molecule type" value="Genomic_DNA"/>
</dbReference>
<evidence type="ECO:0000313" key="1">
    <source>
        <dbReference type="EMBL" id="MDP1418671.1"/>
    </source>
</evidence>
<proteinExistence type="predicted"/>
<sequence length="46" mass="5329">MFLPDNIGFVYAKANNLWEIESPMEEMLKDFISMNQSFSVKNTGIK</sequence>
<dbReference type="RefSeq" id="WP_305160000.1">
    <property type="nucleotide sequence ID" value="NZ_JAUUTP010000008.1"/>
</dbReference>
<gene>
    <name evidence="1" type="ORF">Q8G35_09640</name>
</gene>